<accession>A0A1E3PQ47</accession>
<dbReference type="InterPro" id="IPR002685">
    <property type="entry name" value="Glyco_trans_15"/>
</dbReference>
<dbReference type="GO" id="GO:0005794">
    <property type="term" value="C:Golgi apparatus"/>
    <property type="evidence" value="ECO:0007669"/>
    <property type="project" value="TreeGrafter"/>
</dbReference>
<dbReference type="Proteomes" id="UP000095009">
    <property type="component" value="Unassembled WGS sequence"/>
</dbReference>
<dbReference type="GO" id="GO:0016020">
    <property type="term" value="C:membrane"/>
    <property type="evidence" value="ECO:0007669"/>
    <property type="project" value="UniProtKB-SubCell"/>
</dbReference>
<reference evidence="7 8" key="1">
    <citation type="journal article" date="2016" name="Proc. Natl. Acad. Sci. U.S.A.">
        <title>Comparative genomics of biotechnologically important yeasts.</title>
        <authorList>
            <person name="Riley R."/>
            <person name="Haridas S."/>
            <person name="Wolfe K.H."/>
            <person name="Lopes M.R."/>
            <person name="Hittinger C.T."/>
            <person name="Goeker M."/>
            <person name="Salamov A.A."/>
            <person name="Wisecaver J.H."/>
            <person name="Long T.M."/>
            <person name="Calvey C.H."/>
            <person name="Aerts A.L."/>
            <person name="Barry K.W."/>
            <person name="Choi C."/>
            <person name="Clum A."/>
            <person name="Coughlan A.Y."/>
            <person name="Deshpande S."/>
            <person name="Douglass A.P."/>
            <person name="Hanson S.J."/>
            <person name="Klenk H.-P."/>
            <person name="LaButti K.M."/>
            <person name="Lapidus A."/>
            <person name="Lindquist E.A."/>
            <person name="Lipzen A.M."/>
            <person name="Meier-Kolthoff J.P."/>
            <person name="Ohm R.A."/>
            <person name="Otillar R.P."/>
            <person name="Pangilinan J.L."/>
            <person name="Peng Y."/>
            <person name="Rokas A."/>
            <person name="Rosa C.A."/>
            <person name="Scheuner C."/>
            <person name="Sibirny A.A."/>
            <person name="Slot J.C."/>
            <person name="Stielow J.B."/>
            <person name="Sun H."/>
            <person name="Kurtzman C.P."/>
            <person name="Blackwell M."/>
            <person name="Grigoriev I.V."/>
            <person name="Jeffries T.W."/>
        </authorList>
    </citation>
    <scope>NUCLEOTIDE SEQUENCE [LARGE SCALE GENOMIC DNA]</scope>
    <source>
        <strain evidence="7 8">DSM 6958</strain>
    </source>
</reference>
<organism evidence="7 8">
    <name type="scientific">Nadsonia fulvescens var. elongata DSM 6958</name>
    <dbReference type="NCBI Taxonomy" id="857566"/>
    <lineage>
        <taxon>Eukaryota</taxon>
        <taxon>Fungi</taxon>
        <taxon>Dikarya</taxon>
        <taxon>Ascomycota</taxon>
        <taxon>Saccharomycotina</taxon>
        <taxon>Dipodascomycetes</taxon>
        <taxon>Dipodascales</taxon>
        <taxon>Dipodascales incertae sedis</taxon>
        <taxon>Nadsonia</taxon>
    </lineage>
</organism>
<keyword evidence="3" id="KW-0328">Glycosyltransferase</keyword>
<dbReference type="SUPFAM" id="SSF53448">
    <property type="entry name" value="Nucleotide-diphospho-sugar transferases"/>
    <property type="match status" value="1"/>
</dbReference>
<dbReference type="GO" id="GO:0006487">
    <property type="term" value="P:protein N-linked glycosylation"/>
    <property type="evidence" value="ECO:0007669"/>
    <property type="project" value="TreeGrafter"/>
</dbReference>
<evidence type="ECO:0000256" key="2">
    <source>
        <dbReference type="ARBA" id="ARBA00007677"/>
    </source>
</evidence>
<dbReference type="GO" id="GO:0000026">
    <property type="term" value="F:alpha-1,2-mannosyltransferase activity"/>
    <property type="evidence" value="ECO:0007669"/>
    <property type="project" value="TreeGrafter"/>
</dbReference>
<evidence type="ECO:0000313" key="7">
    <source>
        <dbReference type="EMBL" id="ODQ67430.1"/>
    </source>
</evidence>
<feature type="non-terminal residue" evidence="7">
    <location>
        <position position="320"/>
    </location>
</feature>
<evidence type="ECO:0000256" key="5">
    <source>
        <dbReference type="ARBA" id="ARBA00022968"/>
    </source>
</evidence>
<dbReference type="InterPro" id="IPR029044">
    <property type="entry name" value="Nucleotide-diphossugar_trans"/>
</dbReference>
<keyword evidence="8" id="KW-1185">Reference proteome</keyword>
<sequence>QANATFITLARNSELEKLLPSIRSVEDRFNKKFHYDWVFLNEEEFSQEFIDAVSPLVSGKARFGIIPEEHWGYPEWIDKAKADDARKKLAEANVNYGGLESYRHMCRFQSGFFFHHPIMQEYRYYWRVEPETSLRCDIEYDVFQYMQTHNKKYGFTISITEFESTIPSLWNTTKEFVKQNPELIPKDNLLKFVSNDDGESYNLCHFWSNFEIADAEFWRGNAYSKYFEFLDKKGGFFYERWGDAPVHSIGASLFLPKEQIHFFGDIGYTHPPFSHCPTDSQALKELKCDCTAKQSFDWVSSSCLNKFYQARDIPLPDDWK</sequence>
<gene>
    <name evidence="7" type="ORF">NADFUDRAFT_12468</name>
</gene>
<dbReference type="AlphaFoldDB" id="A0A1E3PQ47"/>
<dbReference type="Gene3D" id="3.90.550.10">
    <property type="entry name" value="Spore Coat Polysaccharide Biosynthesis Protein SpsA, Chain A"/>
    <property type="match status" value="1"/>
</dbReference>
<dbReference type="PANTHER" id="PTHR31121">
    <property type="entry name" value="ALPHA-1,2 MANNOSYLTRANSFERASE KTR1"/>
    <property type="match status" value="1"/>
</dbReference>
<comment type="subcellular location">
    <subcellularLocation>
        <location evidence="1">Membrane</location>
        <topology evidence="1">Single-pass type II membrane protein</topology>
    </subcellularLocation>
</comment>
<evidence type="ECO:0000256" key="6">
    <source>
        <dbReference type="PIRSR" id="PIRSR018153-1"/>
    </source>
</evidence>
<dbReference type="STRING" id="857566.A0A1E3PQ47"/>
<keyword evidence="5" id="KW-0812">Transmembrane</keyword>
<protein>
    <submittedName>
        <fullName evidence="7">Glycosyl transferase</fullName>
    </submittedName>
</protein>
<dbReference type="FunFam" id="3.90.550.10:FF:000051">
    <property type="entry name" value="Alpha-1,2-mannosyltransferase (Ktr4)"/>
    <property type="match status" value="1"/>
</dbReference>
<proteinExistence type="inferred from homology"/>
<feature type="active site" description="Nucleophile" evidence="6">
    <location>
        <position position="211"/>
    </location>
</feature>
<dbReference type="Pfam" id="PF01793">
    <property type="entry name" value="Glyco_transf_15"/>
    <property type="match status" value="1"/>
</dbReference>
<feature type="non-terminal residue" evidence="7">
    <location>
        <position position="1"/>
    </location>
</feature>
<name>A0A1E3PQ47_9ASCO</name>
<dbReference type="PIRSF" id="PIRSF018153">
    <property type="entry name" value="Glyco_trans_15"/>
    <property type="match status" value="1"/>
</dbReference>
<keyword evidence="4 7" id="KW-0808">Transferase</keyword>
<comment type="similarity">
    <text evidence="2">Belongs to the glycosyltransferase 15 family.</text>
</comment>
<evidence type="ECO:0000256" key="3">
    <source>
        <dbReference type="ARBA" id="ARBA00022676"/>
    </source>
</evidence>
<dbReference type="OrthoDB" id="439943at2759"/>
<dbReference type="GO" id="GO:0006493">
    <property type="term" value="P:protein O-linked glycosylation"/>
    <property type="evidence" value="ECO:0007669"/>
    <property type="project" value="TreeGrafter"/>
</dbReference>
<evidence type="ECO:0000256" key="4">
    <source>
        <dbReference type="ARBA" id="ARBA00022679"/>
    </source>
</evidence>
<evidence type="ECO:0000313" key="8">
    <source>
        <dbReference type="Proteomes" id="UP000095009"/>
    </source>
</evidence>
<evidence type="ECO:0000256" key="1">
    <source>
        <dbReference type="ARBA" id="ARBA00004606"/>
    </source>
</evidence>
<keyword evidence="5" id="KW-0735">Signal-anchor</keyword>
<dbReference type="PANTHER" id="PTHR31121:SF6">
    <property type="entry name" value="ALPHA-1,2 MANNOSYLTRANSFERASE KTR1"/>
    <property type="match status" value="1"/>
</dbReference>
<dbReference type="EMBL" id="KV454407">
    <property type="protein sequence ID" value="ODQ67430.1"/>
    <property type="molecule type" value="Genomic_DNA"/>
</dbReference>
<dbReference type="GO" id="GO:0000032">
    <property type="term" value="P:cell wall mannoprotein biosynthetic process"/>
    <property type="evidence" value="ECO:0007669"/>
    <property type="project" value="TreeGrafter"/>
</dbReference>